<feature type="region of interest" description="Disordered" evidence="1">
    <location>
        <begin position="42"/>
        <end position="71"/>
    </location>
</feature>
<dbReference type="InterPro" id="IPR030968">
    <property type="entry name" value="RapG/K_inhib"/>
</dbReference>
<protein>
    <submittedName>
        <fullName evidence="3">Phr family secreted Rap phosphatase inhibitor</fullName>
    </submittedName>
</protein>
<dbReference type="RefSeq" id="WP_374216797.1">
    <property type="nucleotide sequence ID" value="NZ_JAXOVW010000004.1"/>
</dbReference>
<evidence type="ECO:0000313" key="4">
    <source>
        <dbReference type="Proteomes" id="UP001291930"/>
    </source>
</evidence>
<dbReference type="Proteomes" id="UP001291930">
    <property type="component" value="Unassembled WGS sequence"/>
</dbReference>
<feature type="signal peptide" evidence="2">
    <location>
        <begin position="1"/>
        <end position="19"/>
    </location>
</feature>
<organism evidence="3 4">
    <name type="scientific">Bacillus bingmayongensis</name>
    <dbReference type="NCBI Taxonomy" id="1150157"/>
    <lineage>
        <taxon>Bacteria</taxon>
        <taxon>Bacillati</taxon>
        <taxon>Bacillota</taxon>
        <taxon>Bacilli</taxon>
        <taxon>Bacillales</taxon>
        <taxon>Bacillaceae</taxon>
        <taxon>Bacillus</taxon>
    </lineage>
</organism>
<dbReference type="GO" id="GO:0004864">
    <property type="term" value="F:protein phosphatase inhibitor activity"/>
    <property type="evidence" value="ECO:0007669"/>
    <property type="project" value="UniProtKB-KW"/>
</dbReference>
<sequence>MMKKLRMVVLGLSFVGALAIGLNSDSKAFAYGDYPAPQLLHGDHGGAPAYNKGDGGAPSNLHGDYPAPQEI</sequence>
<keyword evidence="4" id="KW-1185">Reference proteome</keyword>
<keyword evidence="3" id="KW-0650">Protein phosphatase inhibitor</keyword>
<evidence type="ECO:0000256" key="1">
    <source>
        <dbReference type="SAM" id="MobiDB-lite"/>
    </source>
</evidence>
<dbReference type="NCBIfam" id="TIGR04429">
    <property type="entry name" value="Phr_nterm"/>
    <property type="match status" value="1"/>
</dbReference>
<evidence type="ECO:0000256" key="2">
    <source>
        <dbReference type="SAM" id="SignalP"/>
    </source>
</evidence>
<proteinExistence type="predicted"/>
<accession>A0ABU5JRZ4</accession>
<name>A0ABU5JRZ4_9BACI</name>
<evidence type="ECO:0000313" key="3">
    <source>
        <dbReference type="EMBL" id="MDZ5606195.1"/>
    </source>
</evidence>
<feature type="chain" id="PRO_5046040591" evidence="2">
    <location>
        <begin position="20"/>
        <end position="71"/>
    </location>
</feature>
<gene>
    <name evidence="3" type="ORF">U2I54_03500</name>
</gene>
<reference evidence="4" key="1">
    <citation type="submission" date="2023-11" db="EMBL/GenBank/DDBJ databases">
        <title>Genome Sequence of Bacillus pseudomycoides stain BUPM19.</title>
        <authorList>
            <person name="Farhat A."/>
        </authorList>
    </citation>
    <scope>NUCLEOTIDE SEQUENCE [LARGE SCALE GENOMIC DNA]</scope>
    <source>
        <strain evidence="4">BUPM19</strain>
    </source>
</reference>
<keyword evidence="2" id="KW-0732">Signal</keyword>
<comment type="caution">
    <text evidence="3">The sequence shown here is derived from an EMBL/GenBank/DDBJ whole genome shotgun (WGS) entry which is preliminary data.</text>
</comment>
<dbReference type="EMBL" id="JAXOVW010000004">
    <property type="protein sequence ID" value="MDZ5606195.1"/>
    <property type="molecule type" value="Genomic_DNA"/>
</dbReference>